<protein>
    <submittedName>
        <fullName evidence="10">Type II secretion system F domain protein</fullName>
    </submittedName>
</protein>
<accession>A0A0G0IQK9</accession>
<reference evidence="10 11" key="1">
    <citation type="journal article" date="2015" name="Nature">
        <title>rRNA introns, odd ribosomes, and small enigmatic genomes across a large radiation of phyla.</title>
        <authorList>
            <person name="Brown C.T."/>
            <person name="Hug L.A."/>
            <person name="Thomas B.C."/>
            <person name="Sharon I."/>
            <person name="Castelle C.J."/>
            <person name="Singh A."/>
            <person name="Wilkins M.J."/>
            <person name="Williams K.H."/>
            <person name="Banfield J.F."/>
        </authorList>
    </citation>
    <scope>NUCLEOTIDE SEQUENCE [LARGE SCALE GENOMIC DNA]</scope>
</reference>
<evidence type="ECO:0000259" key="9">
    <source>
        <dbReference type="Pfam" id="PF00482"/>
    </source>
</evidence>
<feature type="transmembrane region" description="Helical" evidence="8">
    <location>
        <begin position="225"/>
        <end position="243"/>
    </location>
</feature>
<dbReference type="InterPro" id="IPR003004">
    <property type="entry name" value="GspF/PilC"/>
</dbReference>
<evidence type="ECO:0000313" key="11">
    <source>
        <dbReference type="Proteomes" id="UP000034508"/>
    </source>
</evidence>
<keyword evidence="7 8" id="KW-0472">Membrane</keyword>
<dbReference type="PANTHER" id="PTHR30012">
    <property type="entry name" value="GENERAL SECRETION PATHWAY PROTEIN"/>
    <property type="match status" value="1"/>
</dbReference>
<comment type="similarity">
    <text evidence="2">Belongs to the GSP F family.</text>
</comment>
<evidence type="ECO:0000256" key="4">
    <source>
        <dbReference type="ARBA" id="ARBA00022519"/>
    </source>
</evidence>
<dbReference type="Gene3D" id="1.20.81.30">
    <property type="entry name" value="Type II secretion system (T2SS), domain F"/>
    <property type="match status" value="2"/>
</dbReference>
<dbReference type="PRINTS" id="PR00812">
    <property type="entry name" value="BCTERIALGSPF"/>
</dbReference>
<feature type="domain" description="Type II secretion system protein GspF" evidence="9">
    <location>
        <begin position="275"/>
        <end position="397"/>
    </location>
</feature>
<name>A0A0G0IQK9_9BACT</name>
<dbReference type="FunFam" id="1.20.81.30:FF:000001">
    <property type="entry name" value="Type II secretion system protein F"/>
    <property type="match status" value="2"/>
</dbReference>
<keyword evidence="3" id="KW-1003">Cell membrane</keyword>
<dbReference type="EMBL" id="LBSM01000006">
    <property type="protein sequence ID" value="KKQ18301.1"/>
    <property type="molecule type" value="Genomic_DNA"/>
</dbReference>
<evidence type="ECO:0000256" key="6">
    <source>
        <dbReference type="ARBA" id="ARBA00022989"/>
    </source>
</evidence>
<dbReference type="AlphaFoldDB" id="A0A0G0IQK9"/>
<evidence type="ECO:0000313" key="10">
    <source>
        <dbReference type="EMBL" id="KKQ18301.1"/>
    </source>
</evidence>
<evidence type="ECO:0000256" key="8">
    <source>
        <dbReference type="SAM" id="Phobius"/>
    </source>
</evidence>
<evidence type="ECO:0000256" key="5">
    <source>
        <dbReference type="ARBA" id="ARBA00022692"/>
    </source>
</evidence>
<dbReference type="PATRIC" id="fig|1618331.3.peg.442"/>
<comment type="subcellular location">
    <subcellularLocation>
        <location evidence="1">Cell inner membrane</location>
        <topology evidence="1">Multi-pass membrane protein</topology>
    </subcellularLocation>
</comment>
<dbReference type="Pfam" id="PF00482">
    <property type="entry name" value="T2SSF"/>
    <property type="match status" value="2"/>
</dbReference>
<evidence type="ECO:0000256" key="7">
    <source>
        <dbReference type="ARBA" id="ARBA00023136"/>
    </source>
</evidence>
<keyword evidence="4" id="KW-0997">Cell inner membrane</keyword>
<comment type="caution">
    <text evidence="10">The sequence shown here is derived from an EMBL/GenBank/DDBJ whole genome shotgun (WGS) entry which is preliminary data.</text>
</comment>
<evidence type="ECO:0000256" key="3">
    <source>
        <dbReference type="ARBA" id="ARBA00022475"/>
    </source>
</evidence>
<keyword evidence="6 8" id="KW-1133">Transmembrane helix</keyword>
<dbReference type="Proteomes" id="UP000034508">
    <property type="component" value="Unassembled WGS sequence"/>
</dbReference>
<gene>
    <name evidence="10" type="ORF">US31_C0006G0032</name>
</gene>
<evidence type="ECO:0000256" key="2">
    <source>
        <dbReference type="ARBA" id="ARBA00005745"/>
    </source>
</evidence>
<organism evidence="10 11">
    <name type="scientific">Berkelbacteria bacterium GW2011_GWA1_36_9</name>
    <dbReference type="NCBI Taxonomy" id="1618331"/>
    <lineage>
        <taxon>Bacteria</taxon>
        <taxon>Candidatus Berkelbacteria</taxon>
    </lineage>
</organism>
<feature type="domain" description="Type II secretion system protein GspF" evidence="9">
    <location>
        <begin position="72"/>
        <end position="195"/>
    </location>
</feature>
<evidence type="ECO:0000256" key="1">
    <source>
        <dbReference type="ARBA" id="ARBA00004429"/>
    </source>
</evidence>
<dbReference type="GO" id="GO:0015628">
    <property type="term" value="P:protein secretion by the type II secretion system"/>
    <property type="evidence" value="ECO:0007669"/>
    <property type="project" value="TreeGrafter"/>
</dbReference>
<dbReference type="InterPro" id="IPR042094">
    <property type="entry name" value="T2SS_GspF_sf"/>
</dbReference>
<feature type="transmembrane region" description="Helical" evidence="8">
    <location>
        <begin position="378"/>
        <end position="402"/>
    </location>
</feature>
<feature type="transmembrane region" description="Helical" evidence="8">
    <location>
        <begin position="172"/>
        <end position="194"/>
    </location>
</feature>
<dbReference type="PANTHER" id="PTHR30012:SF0">
    <property type="entry name" value="TYPE II SECRETION SYSTEM PROTEIN F-RELATED"/>
    <property type="match status" value="1"/>
</dbReference>
<proteinExistence type="inferred from homology"/>
<dbReference type="GO" id="GO:0005886">
    <property type="term" value="C:plasma membrane"/>
    <property type="evidence" value="ECO:0007669"/>
    <property type="project" value="UniProtKB-SubCell"/>
</dbReference>
<keyword evidence="5 8" id="KW-0812">Transmembrane</keyword>
<dbReference type="InterPro" id="IPR018076">
    <property type="entry name" value="T2SS_GspF_dom"/>
</dbReference>
<sequence>MKFTYNAKNAQGEVQNGNLEAQNEIAATKMLQGQGLFVLNLKKTGENNIIQKSNIKIPYLSDRVSLKDKIIFTQQLAMMVKSGLPLIDAFGALQEQTENKYFAEVISDLTENVRGGKTFSESLLKYPKIFSNFYIAMISSGEKSGKLDEVLGRLSIELEKDYELIGKVKAAITYPIVIVVALIGIVILMLIFVVPQLKKIFTDMGVELPLITRIILGTSDVMVKYWYIFLLVLIGLVIGIRAYNRTTKGGLVIDNLKIKMPIIGNLFRKIYMARFCRTAGSLVVSGLPILDIIKITAKVLGNRVFQVALEKTGEDVKNGLTFSLALKKQKIFPAMIYHLVSIGEKSGKLDEILLTMATFFDREVEATTSNLASLIEPILILVVGAAVGLVVASVILPIYSLVNVI</sequence>